<dbReference type="Pfam" id="PF06458">
    <property type="entry name" value="MucBP"/>
    <property type="match status" value="5"/>
</dbReference>
<evidence type="ECO:0000256" key="1">
    <source>
        <dbReference type="ARBA" id="ARBA00022737"/>
    </source>
</evidence>
<accession>A0ABX7SCR7</accession>
<dbReference type="InterPro" id="IPR009459">
    <property type="entry name" value="MucBP_dom"/>
</dbReference>
<evidence type="ECO:0000259" key="3">
    <source>
        <dbReference type="Pfam" id="PF06458"/>
    </source>
</evidence>
<dbReference type="EMBL" id="CP071732">
    <property type="protein sequence ID" value="QTB90706.1"/>
    <property type="molecule type" value="Genomic_DNA"/>
</dbReference>
<dbReference type="Proteomes" id="UP000663729">
    <property type="component" value="Chromosome"/>
</dbReference>
<feature type="domain" description="MucBP" evidence="3">
    <location>
        <begin position="1093"/>
        <end position="1135"/>
    </location>
</feature>
<protein>
    <submittedName>
        <fullName evidence="4">MucBP domain-containing protein</fullName>
    </submittedName>
</protein>
<organism evidence="4 5">
    <name type="scientific">Bifidobacterium saguini</name>
    <dbReference type="NCBI Taxonomy" id="762210"/>
    <lineage>
        <taxon>Bacteria</taxon>
        <taxon>Bacillati</taxon>
        <taxon>Actinomycetota</taxon>
        <taxon>Actinomycetes</taxon>
        <taxon>Bifidobacteriales</taxon>
        <taxon>Bifidobacteriaceae</taxon>
        <taxon>Bifidobacterium</taxon>
    </lineage>
</organism>
<feature type="domain" description="MucBP" evidence="3">
    <location>
        <begin position="682"/>
        <end position="719"/>
    </location>
</feature>
<keyword evidence="2" id="KW-1133">Transmembrane helix</keyword>
<evidence type="ECO:0000313" key="5">
    <source>
        <dbReference type="Proteomes" id="UP000663729"/>
    </source>
</evidence>
<proteinExistence type="predicted"/>
<keyword evidence="2" id="KW-0812">Transmembrane</keyword>
<feature type="domain" description="MucBP" evidence="3">
    <location>
        <begin position="361"/>
        <end position="425"/>
    </location>
</feature>
<name>A0ABX7SCR7_9BIFI</name>
<sequence length="1210" mass="133403">MFGESFRSLSVRENVRWLCRVVPVIFTVMAILFGFSIVPAFAETRTDYSKDGAGEYAWPASAKDLSGRPVVQTVPSYLMSEHDVPDEYKKFQFSTGAYSANRLLLKGKWKWVSPVNYNVMGVKGGWEPISSDAYVLLPRIGSWVDADGLRHIIDARIEIVDRTPEQIASTEKECRAVGGYIAVEEGNVVGIGTRTGNVGSCGSFNTWTDYWFGLEIKVSFYYTGTDLLVPSSFKGSTAIPLPCNRRTEGAYFVSGFDGLYQPFERYPDGEPIWGRFDRDGWSTRGGVDFDRTWIYGSDGSAPPSVRVESLRQWGQSKTMVATFSGPSFNLRYGAFDGPFVTYFDNLNSSSQLVKRIGAIAVDESGIVLKDKWIVKSGMSANDEWSVDPPSIDGYEYVGLAEGSAPLTGRIVDGDSNEQTITMTYRNTGDISVWGQAVDEDGNVLRPQWLVESGLSMGDSWSVDPPSIDGYEYVGLAEGSAPLNGTVTDASASDLTVNMEYRHLKRIQAQVVDTEGNTVIEPWVVGEDLKNGDTWEIQPQKARYEEMGYEYVGLAEGSAPLSGGIVNNSPACQTVTLVVRKKREVIVRGILNDGTELFSRIVGKGLQISDTWNYKPDSHPFITNPNNINQSAWFRYAGLAEGSAPLTGEIMKDSPLTTTIVIIYKAVVDIEAQAYDADHPDIALDTSHTISTDLDFGDKWEVDPPEFPGYGFVEASSDSAPLSGIVGWNTEMETYRDGNTKGSVYKVKLLYRRHTIKTVKARCIDEQGNLLREEWVVATGPDEDGSYGNAVWNMDSIPTINQYKYVGLAEGSTPLSGRITASSPSEQIITLKYESNVKITVRYVIAYDLSSGPFYVDIVEREILALKRGDSWSVNAPREITSSNGRKYRFSRIPSQSAPLTGTVNENTPESQEVLLIYTPPSQVVASYIDADTGKDLKPYHVIYDSLYPGDSYEVKPPEIKGYRYVGLGKDSDSISGIMQHEGNRNVVLAYRQPSIQIRYVVKNAGQTEEVKPAETFAKGLSNGDTWNVEPPATIESYGQKFKYVGPSDDSAPLTGIMSEDTPIIQTVTIIYSPPISVIVACIKDENLQSTLIDPWSVDGEFYIGSTYKIEPPKINGYRYAGTIGTTMGDIEYPDNPTNGAITDRGLIYGSMYFVILNYTEINDSAKTLMPTTGDTGSILRIGIIVMVCAMLSAVVWNLHRRILSTSNRAE</sequence>
<feature type="transmembrane region" description="Helical" evidence="2">
    <location>
        <begin position="1178"/>
        <end position="1198"/>
    </location>
</feature>
<evidence type="ECO:0000256" key="2">
    <source>
        <dbReference type="SAM" id="Phobius"/>
    </source>
</evidence>
<keyword evidence="1" id="KW-0677">Repeat</keyword>
<feature type="domain" description="MucBP" evidence="3">
    <location>
        <begin position="922"/>
        <end position="990"/>
    </location>
</feature>
<feature type="domain" description="MucBP" evidence="3">
    <location>
        <begin position="437"/>
        <end position="500"/>
    </location>
</feature>
<gene>
    <name evidence="4" type="ORF">BSD967_10500</name>
</gene>
<keyword evidence="5" id="KW-1185">Reference proteome</keyword>
<reference evidence="4 5" key="1">
    <citation type="submission" date="2021-03" db="EMBL/GenBank/DDBJ databases">
        <title>Genome sequencing of Bifidobacterium saguini DSMZ 23967.</title>
        <authorList>
            <person name="Kim J."/>
        </authorList>
    </citation>
    <scope>NUCLEOTIDE SEQUENCE [LARGE SCALE GENOMIC DNA]</scope>
    <source>
        <strain evidence="4 5">DSMZ 23967</strain>
    </source>
</reference>
<feature type="transmembrane region" description="Helical" evidence="2">
    <location>
        <begin position="21"/>
        <end position="42"/>
    </location>
</feature>
<keyword evidence="2" id="KW-0472">Membrane</keyword>
<dbReference type="Gene3D" id="3.10.20.320">
    <property type="entry name" value="Putative peptidoglycan bound protein (lpxtg motif)"/>
    <property type="match status" value="2"/>
</dbReference>
<evidence type="ECO:0000313" key="4">
    <source>
        <dbReference type="EMBL" id="QTB90706.1"/>
    </source>
</evidence>
<dbReference type="RefSeq" id="WP_033892152.1">
    <property type="nucleotide sequence ID" value="NZ_CP071732.1"/>
</dbReference>